<dbReference type="InterPro" id="IPR002938">
    <property type="entry name" value="FAD-bd"/>
</dbReference>
<dbReference type="Proteomes" id="UP001610563">
    <property type="component" value="Unassembled WGS sequence"/>
</dbReference>
<keyword evidence="5" id="KW-1133">Transmembrane helix</keyword>
<dbReference type="Gene3D" id="3.50.50.60">
    <property type="entry name" value="FAD/NAD(P)-binding domain"/>
    <property type="match status" value="1"/>
</dbReference>
<evidence type="ECO:0000256" key="3">
    <source>
        <dbReference type="ARBA" id="ARBA00022827"/>
    </source>
</evidence>
<keyword evidence="3" id="KW-0274">FAD</keyword>
<proteinExistence type="inferred from homology"/>
<organism evidence="7 8">
    <name type="scientific">Aspergillus keveii</name>
    <dbReference type="NCBI Taxonomy" id="714993"/>
    <lineage>
        <taxon>Eukaryota</taxon>
        <taxon>Fungi</taxon>
        <taxon>Dikarya</taxon>
        <taxon>Ascomycota</taxon>
        <taxon>Pezizomycotina</taxon>
        <taxon>Eurotiomycetes</taxon>
        <taxon>Eurotiomycetidae</taxon>
        <taxon>Eurotiales</taxon>
        <taxon>Aspergillaceae</taxon>
        <taxon>Aspergillus</taxon>
        <taxon>Aspergillus subgen. Nidulantes</taxon>
    </lineage>
</organism>
<comment type="caution">
    <text evidence="7">The sequence shown here is derived from an EMBL/GenBank/DDBJ whole genome shotgun (WGS) entry which is preliminary data.</text>
</comment>
<keyword evidence="5" id="KW-0472">Membrane</keyword>
<evidence type="ECO:0000256" key="1">
    <source>
        <dbReference type="ARBA" id="ARBA00007992"/>
    </source>
</evidence>
<evidence type="ECO:0000313" key="7">
    <source>
        <dbReference type="EMBL" id="KAL2797702.1"/>
    </source>
</evidence>
<sequence>MNPLNFRVIIVGGSVGGLTLAHCLSRAGIDYVVLEKGDQIAPEIGASIGIMPNGARVLAQLGLFEELERHIKPLSTAHITFPDGLAVESHYPQVLHARFGYPLAFLRRRDFLAITYDAHPDKTKILTGKDVVELKGLSDGVCAITSDGSVYEGSIVVGADGVHSRVRSEIWRWAGREIPGSLSARERNSMTVEYACVFGISSGVESLEAGAQINAFLDRAAIMTIDGKDGCVFWFLFKKLDQKHVYPAVPRFSSKDASQLCSKMQDVHMYKGLRFGDIWKNSEFVSMTALEEGLFKTWFYDRMVLVGDSAHKMTPNFGQGANTAIEDAATLASLLQRLVSKTGIRKPSRAQIRNTLKEYQDARYPRVRRLYNDSWTICRFHARDNVVHRLIGRYYTPYATNLPADLASRAFADGDVLRFLPVPACSGTGWETYSSKRRGRALSYAVLFVLVAVIVQKVLRTTLLNKSER</sequence>
<dbReference type="PANTHER" id="PTHR47356:SF2">
    <property type="entry name" value="FAD-BINDING DOMAIN-CONTAINING PROTEIN-RELATED"/>
    <property type="match status" value="1"/>
</dbReference>
<dbReference type="PRINTS" id="PR00420">
    <property type="entry name" value="RNGMNOXGNASE"/>
</dbReference>
<keyword evidence="2" id="KW-0285">Flavoprotein</keyword>
<dbReference type="InterPro" id="IPR036188">
    <property type="entry name" value="FAD/NAD-bd_sf"/>
</dbReference>
<evidence type="ECO:0000256" key="4">
    <source>
        <dbReference type="ARBA" id="ARBA00023002"/>
    </source>
</evidence>
<dbReference type="Pfam" id="PF01494">
    <property type="entry name" value="FAD_binding_3"/>
    <property type="match status" value="2"/>
</dbReference>
<feature type="domain" description="FAD-binding" evidence="6">
    <location>
        <begin position="7"/>
        <end position="170"/>
    </location>
</feature>
<protein>
    <recommendedName>
        <fullName evidence="6">FAD-binding domain-containing protein</fullName>
    </recommendedName>
</protein>
<dbReference type="InterPro" id="IPR050562">
    <property type="entry name" value="FAD_mOase_fung"/>
</dbReference>
<reference evidence="7 8" key="1">
    <citation type="submission" date="2024-07" db="EMBL/GenBank/DDBJ databases">
        <title>Section-level genome sequencing and comparative genomics of Aspergillus sections Usti and Cavernicolus.</title>
        <authorList>
            <consortium name="Lawrence Berkeley National Laboratory"/>
            <person name="Nybo J.L."/>
            <person name="Vesth T.C."/>
            <person name="Theobald S."/>
            <person name="Frisvad J.C."/>
            <person name="Larsen T.O."/>
            <person name="Kjaerboelling I."/>
            <person name="Rothschild-Mancinelli K."/>
            <person name="Lyhne E.K."/>
            <person name="Kogle M.E."/>
            <person name="Barry K."/>
            <person name="Clum A."/>
            <person name="Na H."/>
            <person name="Ledsgaard L."/>
            <person name="Lin J."/>
            <person name="Lipzen A."/>
            <person name="Kuo A."/>
            <person name="Riley R."/>
            <person name="Mondo S."/>
            <person name="Labutti K."/>
            <person name="Haridas S."/>
            <person name="Pangalinan J."/>
            <person name="Salamov A.A."/>
            <person name="Simmons B.A."/>
            <person name="Magnuson J.K."/>
            <person name="Chen J."/>
            <person name="Drula E."/>
            <person name="Henrissat B."/>
            <person name="Wiebenga A."/>
            <person name="Lubbers R.J."/>
            <person name="Gomes A.C."/>
            <person name="Makela M.R."/>
            <person name="Stajich J."/>
            <person name="Grigoriev I.V."/>
            <person name="Mortensen U.H."/>
            <person name="De Vries R.P."/>
            <person name="Baker S.E."/>
            <person name="Andersen M.R."/>
        </authorList>
    </citation>
    <scope>NUCLEOTIDE SEQUENCE [LARGE SCALE GENOMIC DNA]</scope>
    <source>
        <strain evidence="7 8">CBS 209.92</strain>
    </source>
</reference>
<keyword evidence="5" id="KW-0812">Transmembrane</keyword>
<name>A0ABR4GFE6_9EURO</name>
<accession>A0ABR4GFE6</accession>
<dbReference type="PANTHER" id="PTHR47356">
    <property type="entry name" value="FAD-DEPENDENT MONOOXYGENASE ASQG-RELATED"/>
    <property type="match status" value="1"/>
</dbReference>
<comment type="similarity">
    <text evidence="1">Belongs to the paxM FAD-dependent monooxygenase family.</text>
</comment>
<dbReference type="SUPFAM" id="SSF51905">
    <property type="entry name" value="FAD/NAD(P)-binding domain"/>
    <property type="match status" value="1"/>
</dbReference>
<evidence type="ECO:0000259" key="6">
    <source>
        <dbReference type="Pfam" id="PF01494"/>
    </source>
</evidence>
<keyword evidence="4" id="KW-0560">Oxidoreductase</keyword>
<feature type="domain" description="FAD-binding" evidence="6">
    <location>
        <begin position="288"/>
        <end position="343"/>
    </location>
</feature>
<feature type="transmembrane region" description="Helical" evidence="5">
    <location>
        <begin position="441"/>
        <end position="459"/>
    </location>
</feature>
<dbReference type="EMBL" id="JBFTWV010000017">
    <property type="protein sequence ID" value="KAL2797702.1"/>
    <property type="molecule type" value="Genomic_DNA"/>
</dbReference>
<evidence type="ECO:0000256" key="5">
    <source>
        <dbReference type="SAM" id="Phobius"/>
    </source>
</evidence>
<keyword evidence="8" id="KW-1185">Reference proteome</keyword>
<evidence type="ECO:0000256" key="2">
    <source>
        <dbReference type="ARBA" id="ARBA00022630"/>
    </source>
</evidence>
<gene>
    <name evidence="7" type="ORF">BJX66DRAFT_323165</name>
</gene>
<evidence type="ECO:0000313" key="8">
    <source>
        <dbReference type="Proteomes" id="UP001610563"/>
    </source>
</evidence>